<dbReference type="AlphaFoldDB" id="A0A8J8NMM7"/>
<name>A0A8J8NMM7_HALGN</name>
<sequence length="135" mass="15931">MVCNLKQNSLNLIKYIQFTTQDQIFKLKNMFEEFVKDIKEKEIKYDLAVITRLKDSSSIQLDENLVLNKEAFTDLKSLLIQKQINLECLEKVSDINYIQQVNQLFKKQFSKCKHLILDKGKINMYSLICDGNKIF</sequence>
<protein>
    <submittedName>
        <fullName evidence="1">Uncharacterized protein</fullName>
    </submittedName>
</protein>
<comment type="caution">
    <text evidence="1">The sequence shown here is derived from an EMBL/GenBank/DDBJ whole genome shotgun (WGS) entry which is preliminary data.</text>
</comment>
<dbReference type="EMBL" id="RRYP01011583">
    <property type="protein sequence ID" value="TNV77638.1"/>
    <property type="molecule type" value="Genomic_DNA"/>
</dbReference>
<keyword evidence="2" id="KW-1185">Reference proteome</keyword>
<organism evidence="1 2">
    <name type="scientific">Halteria grandinella</name>
    <dbReference type="NCBI Taxonomy" id="5974"/>
    <lineage>
        <taxon>Eukaryota</taxon>
        <taxon>Sar</taxon>
        <taxon>Alveolata</taxon>
        <taxon>Ciliophora</taxon>
        <taxon>Intramacronucleata</taxon>
        <taxon>Spirotrichea</taxon>
        <taxon>Stichotrichia</taxon>
        <taxon>Sporadotrichida</taxon>
        <taxon>Halteriidae</taxon>
        <taxon>Halteria</taxon>
    </lineage>
</organism>
<proteinExistence type="predicted"/>
<accession>A0A8J8NMM7</accession>
<evidence type="ECO:0000313" key="1">
    <source>
        <dbReference type="EMBL" id="TNV77638.1"/>
    </source>
</evidence>
<dbReference type="Proteomes" id="UP000785679">
    <property type="component" value="Unassembled WGS sequence"/>
</dbReference>
<evidence type="ECO:0000313" key="2">
    <source>
        <dbReference type="Proteomes" id="UP000785679"/>
    </source>
</evidence>
<reference evidence="1" key="1">
    <citation type="submission" date="2019-06" db="EMBL/GenBank/DDBJ databases">
        <authorList>
            <person name="Zheng W."/>
        </authorList>
    </citation>
    <scope>NUCLEOTIDE SEQUENCE</scope>
    <source>
        <strain evidence="1">QDHG01</strain>
    </source>
</reference>
<gene>
    <name evidence="1" type="ORF">FGO68_gene15375</name>
</gene>